<dbReference type="Pfam" id="PF22770">
    <property type="entry name" value="POP1_C"/>
    <property type="match status" value="1"/>
</dbReference>
<dbReference type="PANTHER" id="PTHR22731:SF3">
    <property type="entry name" value="RIBONUCLEASES P_MRP PROTEIN SUBUNIT POP1"/>
    <property type="match status" value="1"/>
</dbReference>
<dbReference type="GO" id="GO:0016020">
    <property type="term" value="C:membrane"/>
    <property type="evidence" value="ECO:0007669"/>
    <property type="project" value="UniProtKB-SubCell"/>
</dbReference>
<accession>A0A8K0HDU5</accession>
<keyword evidence="5" id="KW-0539">Nucleus</keyword>
<dbReference type="InterPro" id="IPR009723">
    <property type="entry name" value="Pop1_N"/>
</dbReference>
<evidence type="ECO:0000313" key="10">
    <source>
        <dbReference type="EMBL" id="KAF3450581.1"/>
    </source>
</evidence>
<evidence type="ECO:0000259" key="9">
    <source>
        <dbReference type="Pfam" id="PF22770"/>
    </source>
</evidence>
<name>A0A8K0HDU5_9ROSA</name>
<dbReference type="InterPro" id="IPR012590">
    <property type="entry name" value="POPLD_dom"/>
</dbReference>
<feature type="domain" description="POP1 C-terminal" evidence="9">
    <location>
        <begin position="761"/>
        <end position="846"/>
    </location>
</feature>
<evidence type="ECO:0000256" key="5">
    <source>
        <dbReference type="ARBA" id="ARBA00023242"/>
    </source>
</evidence>
<keyword evidence="3" id="KW-0819">tRNA processing</keyword>
<dbReference type="GO" id="GO:0005655">
    <property type="term" value="C:nucleolar ribonuclease P complex"/>
    <property type="evidence" value="ECO:0007669"/>
    <property type="project" value="InterPro"/>
</dbReference>
<dbReference type="InterPro" id="IPR055079">
    <property type="entry name" value="POP1_C"/>
</dbReference>
<dbReference type="Pfam" id="PF08170">
    <property type="entry name" value="POPLD"/>
    <property type="match status" value="1"/>
</dbReference>
<dbReference type="OrthoDB" id="442863at2759"/>
<sequence>MATRGSKRPPQKINVQKFAESRASELESLHTIVANRLNNDFRCRRSKRRRTTSFSYKAAKKRCIRRVVDQSNANNSSKSDDGEKVNLPRRIRRRVQLRMNPEKGFSTSGDGTKRLRTHVWHAKRFTMTKLWGYHLPVGLHGRGRGSRALLKWFRDGVLIHDASYHVAVQLEGPQDSLLSILRMVLVPSPSVHSDDISDSVISGAIYDNAMLHHVDEPVSKPIAPVTYMWRPCSQQNADTNIIAHESEECNRPESTEGHSTFRQLWVWIHASASSEGYSALKLACQKEMDERGISISCCSLEGQLAKLEVMGSKAFQLLQKTLHPVAWISENSWQLKKHSFSEADGDAKLKKFSILENEEHVASNAILSFTVMDPRTLMDEKKIADVPESAPTSMLVDIPGEVNEHCAFPELSDTNEKSLSLLWSGTRGSSMHANRNLWDAMSDVSPPVEERILCKEKHDLRKNFFCLDDLNLGTKNNSINVQISRSCPILLLKNKDLKGLNIGWSVILPLNWIRAFWVPLVSKGAHAIGLREKHWIACEVGLPYFPSDFPDCNAYSCFKAREAAASNLKEELRPPALRPLKVPILPPWDSVRITLYRGFNRVGNPQFCIEGNQDCNNVLPNSVCANCDVTLCGSHGNLLDGFIARTSCMLTNFLNEIQGNHLLLFPHKIVDGKTSFLKFVKEEHNLGQGQNQINNNFSNHNPCFLRVILRAYQEGSFEEGAVVCAPCLSDIYLWTSRSESIDGGLQIPQSAVTSYFKEQSFGKWELKIPGDNTACESHRWPIGFVTTGFVRGSKKPVAEAFCEAVLLAHLREEQWHEQPVKKRRNEIYVLVRNLRSSAYRLALATIFLEQQEKDVESL</sequence>
<gene>
    <name evidence="10" type="ORF">FNV43_RR06670</name>
</gene>
<organism evidence="10 11">
    <name type="scientific">Rhamnella rubrinervis</name>
    <dbReference type="NCBI Taxonomy" id="2594499"/>
    <lineage>
        <taxon>Eukaryota</taxon>
        <taxon>Viridiplantae</taxon>
        <taxon>Streptophyta</taxon>
        <taxon>Embryophyta</taxon>
        <taxon>Tracheophyta</taxon>
        <taxon>Spermatophyta</taxon>
        <taxon>Magnoliopsida</taxon>
        <taxon>eudicotyledons</taxon>
        <taxon>Gunneridae</taxon>
        <taxon>Pentapetalae</taxon>
        <taxon>rosids</taxon>
        <taxon>fabids</taxon>
        <taxon>Rosales</taxon>
        <taxon>Rhamnaceae</taxon>
        <taxon>rhamnoid group</taxon>
        <taxon>Rhamneae</taxon>
        <taxon>Rhamnella</taxon>
    </lineage>
</organism>
<dbReference type="InterPro" id="IPR039182">
    <property type="entry name" value="Pop1"/>
</dbReference>
<comment type="caution">
    <text evidence="10">The sequence shown here is derived from an EMBL/GenBank/DDBJ whole genome shotgun (WGS) entry which is preliminary data.</text>
</comment>
<dbReference type="GO" id="GO:0000172">
    <property type="term" value="C:ribonuclease MRP complex"/>
    <property type="evidence" value="ECO:0007669"/>
    <property type="project" value="InterPro"/>
</dbReference>
<feature type="domain" description="POPLD" evidence="8">
    <location>
        <begin position="503"/>
        <end position="579"/>
    </location>
</feature>
<protein>
    <submittedName>
        <fullName evidence="10">Uncharacterized protein</fullName>
    </submittedName>
</protein>
<keyword evidence="11" id="KW-1185">Reference proteome</keyword>
<evidence type="ECO:0000256" key="2">
    <source>
        <dbReference type="ARBA" id="ARBA00004370"/>
    </source>
</evidence>
<comment type="subcellular location">
    <subcellularLocation>
        <location evidence="2">Membrane</location>
    </subcellularLocation>
    <subcellularLocation>
        <location evidence="1">Nucleus</location>
    </subcellularLocation>
</comment>
<evidence type="ECO:0000256" key="6">
    <source>
        <dbReference type="SAM" id="MobiDB-lite"/>
    </source>
</evidence>
<dbReference type="InterPro" id="IPR018000">
    <property type="entry name" value="Neurotransmitter_ion_chnl_CS"/>
</dbReference>
<evidence type="ECO:0000259" key="8">
    <source>
        <dbReference type="Pfam" id="PF08170"/>
    </source>
</evidence>
<evidence type="ECO:0000259" key="7">
    <source>
        <dbReference type="Pfam" id="PF06978"/>
    </source>
</evidence>
<evidence type="ECO:0000256" key="4">
    <source>
        <dbReference type="ARBA" id="ARBA00023136"/>
    </source>
</evidence>
<reference evidence="10" key="1">
    <citation type="submission" date="2020-03" db="EMBL/GenBank/DDBJ databases">
        <title>A high-quality chromosome-level genome assembly of a woody plant with both climbing and erect habits, Rhamnella rubrinervis.</title>
        <authorList>
            <person name="Lu Z."/>
            <person name="Yang Y."/>
            <person name="Zhu X."/>
            <person name="Sun Y."/>
        </authorList>
    </citation>
    <scope>NUCLEOTIDE SEQUENCE</scope>
    <source>
        <strain evidence="10">BYM</strain>
        <tissue evidence="10">Leaf</tissue>
    </source>
</reference>
<dbReference type="Proteomes" id="UP000796880">
    <property type="component" value="Unassembled WGS sequence"/>
</dbReference>
<dbReference type="EMBL" id="VOIH02000003">
    <property type="protein sequence ID" value="KAF3450581.1"/>
    <property type="molecule type" value="Genomic_DNA"/>
</dbReference>
<dbReference type="AlphaFoldDB" id="A0A8K0HDU5"/>
<evidence type="ECO:0000313" key="11">
    <source>
        <dbReference type="Proteomes" id="UP000796880"/>
    </source>
</evidence>
<evidence type="ECO:0000256" key="3">
    <source>
        <dbReference type="ARBA" id="ARBA00022694"/>
    </source>
</evidence>
<dbReference type="PANTHER" id="PTHR22731">
    <property type="entry name" value="RIBONUCLEASES P/MRP PROTEIN SUBUNIT POP1"/>
    <property type="match status" value="1"/>
</dbReference>
<dbReference type="GO" id="GO:0001682">
    <property type="term" value="P:tRNA 5'-leader removal"/>
    <property type="evidence" value="ECO:0007669"/>
    <property type="project" value="InterPro"/>
</dbReference>
<keyword evidence="4" id="KW-0472">Membrane</keyword>
<evidence type="ECO:0000256" key="1">
    <source>
        <dbReference type="ARBA" id="ARBA00004123"/>
    </source>
</evidence>
<dbReference type="PROSITE" id="PS00236">
    <property type="entry name" value="NEUROTR_ION_CHANNEL"/>
    <property type="match status" value="1"/>
</dbReference>
<proteinExistence type="predicted"/>
<feature type="region of interest" description="Disordered" evidence="6">
    <location>
        <begin position="67"/>
        <end position="87"/>
    </location>
</feature>
<dbReference type="Pfam" id="PF06978">
    <property type="entry name" value="POP1_N"/>
    <property type="match status" value="1"/>
</dbReference>
<feature type="domain" description="Pop1 N-terminal" evidence="7">
    <location>
        <begin position="115"/>
        <end position="172"/>
    </location>
</feature>